<keyword evidence="10" id="KW-0472">Membrane</keyword>
<dbReference type="KEGG" id="peg:E5R92_05565"/>
<evidence type="ECO:0000313" key="13">
    <source>
        <dbReference type="Proteomes" id="UP000501094"/>
    </source>
</evidence>
<keyword evidence="10" id="KW-1133">Transmembrane helix</keyword>
<dbReference type="GO" id="GO:0009244">
    <property type="term" value="P:lipopolysaccharide core region biosynthetic process"/>
    <property type="evidence" value="ECO:0007669"/>
    <property type="project" value="UniProtKB-UniRule"/>
</dbReference>
<name>A0A6H1Q346_9PROT</name>
<dbReference type="GO" id="GO:0009245">
    <property type="term" value="P:lipid A biosynthetic process"/>
    <property type="evidence" value="ECO:0007669"/>
    <property type="project" value="TreeGrafter"/>
</dbReference>
<keyword evidence="10" id="KW-0812">Transmembrane</keyword>
<dbReference type="Gene3D" id="3.40.50.11720">
    <property type="entry name" value="3-Deoxy-D-manno-octulosonic-acid transferase, N-terminal domain"/>
    <property type="match status" value="1"/>
</dbReference>
<dbReference type="RefSeq" id="WP_168607107.1">
    <property type="nucleotide sequence ID" value="NZ_CP038852.1"/>
</dbReference>
<evidence type="ECO:0000256" key="5">
    <source>
        <dbReference type="ARBA" id="ARBA00022679"/>
    </source>
</evidence>
<gene>
    <name evidence="12" type="ORF">E5R92_05565</name>
</gene>
<protein>
    <recommendedName>
        <fullName evidence="4 10">3-deoxy-D-manno-octulosonic acid transferase</fullName>
        <shortName evidence="10">Kdo transferase</shortName>
        <ecNumber evidence="3 10">2.4.99.12</ecNumber>
    </recommendedName>
    <alternativeName>
        <fullName evidence="6 10">Lipid IV(A) 3-deoxy-D-manno-octulosonic acid transferase</fullName>
    </alternativeName>
</protein>
<keyword evidence="10" id="KW-1003">Cell membrane</keyword>
<comment type="subcellular location">
    <subcellularLocation>
        <location evidence="10">Cell membrane</location>
    </subcellularLocation>
</comment>
<dbReference type="EC" id="2.4.99.12" evidence="3 10"/>
<dbReference type="GO" id="GO:0005886">
    <property type="term" value="C:plasma membrane"/>
    <property type="evidence" value="ECO:0007669"/>
    <property type="project" value="UniProtKB-SubCell"/>
</dbReference>
<evidence type="ECO:0000256" key="9">
    <source>
        <dbReference type="PIRSR" id="PIRSR639901-2"/>
    </source>
</evidence>
<evidence type="ECO:0000313" key="12">
    <source>
        <dbReference type="EMBL" id="QIZ21248.1"/>
    </source>
</evidence>
<dbReference type="AlphaFoldDB" id="A0A6H1Q346"/>
<feature type="transmembrane region" description="Helical" evidence="10">
    <location>
        <begin position="46"/>
        <end position="68"/>
    </location>
</feature>
<evidence type="ECO:0000256" key="8">
    <source>
        <dbReference type="PIRSR" id="PIRSR639901-1"/>
    </source>
</evidence>
<evidence type="ECO:0000256" key="3">
    <source>
        <dbReference type="ARBA" id="ARBA00012621"/>
    </source>
</evidence>
<dbReference type="InterPro" id="IPR039901">
    <property type="entry name" value="Kdotransferase"/>
</dbReference>
<comment type="similarity">
    <text evidence="10">Belongs to the glycosyltransferase group 1 family.</text>
</comment>
<keyword evidence="13" id="KW-1185">Reference proteome</keyword>
<evidence type="ECO:0000256" key="4">
    <source>
        <dbReference type="ARBA" id="ARBA00019077"/>
    </source>
</evidence>
<evidence type="ECO:0000256" key="2">
    <source>
        <dbReference type="ARBA" id="ARBA00004713"/>
    </source>
</evidence>
<keyword evidence="10" id="KW-0448">Lipopolysaccharide biosynthesis</keyword>
<dbReference type="PANTHER" id="PTHR42755">
    <property type="entry name" value="3-DEOXY-MANNO-OCTULOSONATE CYTIDYLYLTRANSFERASE"/>
    <property type="match status" value="1"/>
</dbReference>
<feature type="site" description="Transition state stabilizer" evidence="9">
    <location>
        <position position="130"/>
    </location>
</feature>
<dbReference type="InterPro" id="IPR007507">
    <property type="entry name" value="Glycos_transf_N"/>
</dbReference>
<dbReference type="GO" id="GO:0043842">
    <property type="term" value="F:Kdo transferase activity"/>
    <property type="evidence" value="ECO:0007669"/>
    <property type="project" value="UniProtKB-EC"/>
</dbReference>
<reference evidence="12 13" key="1">
    <citation type="journal article" date="2020" name="Nat. Microbiol.">
        <title>Lysogenic host-virus interactions in SAR11 marine bacteria.</title>
        <authorList>
            <person name="Morris R.M."/>
            <person name="Cain K.R."/>
            <person name="Hvorecny K.L."/>
            <person name="Kollman J.M."/>
        </authorList>
    </citation>
    <scope>NUCLEOTIDE SEQUENCE [LARGE SCALE GENOMIC DNA]</scope>
    <source>
        <strain evidence="12 13">NP1</strain>
    </source>
</reference>
<evidence type="ECO:0000259" key="11">
    <source>
        <dbReference type="Pfam" id="PF04413"/>
    </source>
</evidence>
<feature type="active site" description="Proton acceptor" evidence="8">
    <location>
        <position position="60"/>
    </location>
</feature>
<dbReference type="PANTHER" id="PTHR42755:SF1">
    <property type="entry name" value="3-DEOXY-D-MANNO-OCTULOSONIC ACID TRANSFERASE, MITOCHONDRIAL-RELATED"/>
    <property type="match status" value="1"/>
</dbReference>
<accession>A0A6H1Q346</accession>
<dbReference type="UniPathway" id="UPA00958"/>
<keyword evidence="5 10" id="KW-0808">Transferase</keyword>
<dbReference type="Gene3D" id="3.40.50.2000">
    <property type="entry name" value="Glycogen Phosphorylase B"/>
    <property type="match status" value="1"/>
</dbReference>
<feature type="site" description="Transition state stabilizer" evidence="9">
    <location>
        <position position="206"/>
    </location>
</feature>
<feature type="transmembrane region" description="Helical" evidence="10">
    <location>
        <begin position="6"/>
        <end position="25"/>
    </location>
</feature>
<dbReference type="Pfam" id="PF04413">
    <property type="entry name" value="Glycos_transf_N"/>
    <property type="match status" value="1"/>
</dbReference>
<evidence type="ECO:0000256" key="1">
    <source>
        <dbReference type="ARBA" id="ARBA00003394"/>
    </source>
</evidence>
<evidence type="ECO:0000256" key="10">
    <source>
        <dbReference type="RuleBase" id="RU365103"/>
    </source>
</evidence>
<dbReference type="EMBL" id="CP038852">
    <property type="protein sequence ID" value="QIZ21248.1"/>
    <property type="molecule type" value="Genomic_DNA"/>
</dbReference>
<feature type="domain" description="3-deoxy-D-manno-octulosonic-acid transferase N-terminal" evidence="11">
    <location>
        <begin position="33"/>
        <end position="207"/>
    </location>
</feature>
<dbReference type="InterPro" id="IPR038107">
    <property type="entry name" value="Glycos_transf_N_sf"/>
</dbReference>
<sequence length="420" mass="48982">MFFLYQTIITITLAFSPLIIFFRILKKKEDKKRYKEKFCFPSKKRICGNLIWFHGSSVGELLSILPLVQELEKNKSINQILITTSTLSSAQIFKKFNFKKTVHQFFPIDSIFFSYKFLNYWRPTIAIFVESEIWPSIFKILNKKKIPLKLLNARITKKTFNKWRRVKKFSDSIFQNISIAYPQNDETINYLKKLNVSKIKKIGNLKFFNNQQSKFSKLDNIFLKNMKRKKIWCASSTHPGEEIICADTHIKLKKKYKNLLTIIIPRHIHRVSKIVDEIKSLDLNIVLHSSRPKKLDNTDIYLVDTYGETKKFYQSSNIVFMGKSILGKGGQNPLEPTNLGSTVLYGPNVDNFKDTYKLLNKLKVAYKVNGVKSLTHSIDKLIANPNNKKNYLKIAKIGKKILNETKDEINSLFDNEIKKT</sequence>
<comment type="pathway">
    <text evidence="2 10">Bacterial outer membrane biogenesis; LPS core biosynthesis.</text>
</comment>
<evidence type="ECO:0000256" key="7">
    <source>
        <dbReference type="ARBA" id="ARBA00049183"/>
    </source>
</evidence>
<organism evidence="12 13">
    <name type="scientific">Candidatus Pelagibacter giovannonii</name>
    <dbReference type="NCBI Taxonomy" id="2563896"/>
    <lineage>
        <taxon>Bacteria</taxon>
        <taxon>Pseudomonadati</taxon>
        <taxon>Pseudomonadota</taxon>
        <taxon>Alphaproteobacteria</taxon>
        <taxon>Candidatus Pelagibacterales</taxon>
        <taxon>Candidatus Pelagibacteraceae</taxon>
        <taxon>Candidatus Pelagibacter</taxon>
    </lineage>
</organism>
<comment type="function">
    <text evidence="1 10">Involved in lipopolysaccharide (LPS) biosynthesis. Catalyzes the transfer of 3-deoxy-D-manno-octulosonate (Kdo) residue(s) from CMP-Kdo to lipid IV(A), the tetraacyldisaccharide-1,4'-bisphosphate precursor of lipid A.</text>
</comment>
<comment type="catalytic activity">
    <reaction evidence="7 10">
        <text>lipid IVA (E. coli) + CMP-3-deoxy-beta-D-manno-octulosonate = alpha-Kdo-(2-&gt;6)-lipid IVA (E. coli) + CMP + H(+)</text>
        <dbReference type="Rhea" id="RHEA:28066"/>
        <dbReference type="ChEBI" id="CHEBI:15378"/>
        <dbReference type="ChEBI" id="CHEBI:58603"/>
        <dbReference type="ChEBI" id="CHEBI:60364"/>
        <dbReference type="ChEBI" id="CHEBI:60377"/>
        <dbReference type="ChEBI" id="CHEBI:85987"/>
        <dbReference type="EC" id="2.4.99.12"/>
    </reaction>
</comment>
<evidence type="ECO:0000256" key="6">
    <source>
        <dbReference type="ARBA" id="ARBA00031445"/>
    </source>
</evidence>
<proteinExistence type="inferred from homology"/>
<dbReference type="Proteomes" id="UP000501094">
    <property type="component" value="Chromosome"/>
</dbReference>
<comment type="caution">
    <text evidence="10">Lacks conserved residue(s) required for the propagation of feature annotation.</text>
</comment>